<feature type="compositionally biased region" description="Basic and acidic residues" evidence="1">
    <location>
        <begin position="73"/>
        <end position="82"/>
    </location>
</feature>
<dbReference type="OrthoDB" id="123525at2"/>
<dbReference type="SMART" id="SM00943">
    <property type="entry name" value="Prim-Pol"/>
    <property type="match status" value="1"/>
</dbReference>
<dbReference type="InterPro" id="IPR015330">
    <property type="entry name" value="DNA_primase/pol_bifunc_N"/>
</dbReference>
<protein>
    <recommendedName>
        <fullName evidence="2">DNA primase/polymerase bifunctional N-terminal domain-containing protein</fullName>
    </recommendedName>
</protein>
<proteinExistence type="predicted"/>
<name>A0A5M3XG20_9ACTN</name>
<gene>
    <name evidence="3" type="ORF">Aple_034310</name>
</gene>
<keyword evidence="4" id="KW-1185">Reference proteome</keyword>
<dbReference type="EMBL" id="BLAF01000017">
    <property type="protein sequence ID" value="GES20535.1"/>
    <property type="molecule type" value="Genomic_DNA"/>
</dbReference>
<dbReference type="SUPFAM" id="SSF56747">
    <property type="entry name" value="Prim-pol domain"/>
    <property type="match status" value="1"/>
</dbReference>
<evidence type="ECO:0000313" key="3">
    <source>
        <dbReference type="EMBL" id="GES20535.1"/>
    </source>
</evidence>
<feature type="domain" description="DNA primase/polymerase bifunctional N-terminal" evidence="2">
    <location>
        <begin position="39"/>
        <end position="203"/>
    </location>
</feature>
<reference evidence="3 4" key="1">
    <citation type="submission" date="2019-10" db="EMBL/GenBank/DDBJ databases">
        <title>Whole genome shotgun sequence of Acrocarpospora pleiomorpha NBRC 16267.</title>
        <authorList>
            <person name="Ichikawa N."/>
            <person name="Kimura A."/>
            <person name="Kitahashi Y."/>
            <person name="Komaki H."/>
            <person name="Oguchi A."/>
        </authorList>
    </citation>
    <scope>NUCLEOTIDE SEQUENCE [LARGE SCALE GENOMIC DNA]</scope>
    <source>
        <strain evidence="3 4">NBRC 16267</strain>
    </source>
</reference>
<organism evidence="3 4">
    <name type="scientific">Acrocarpospora pleiomorpha</name>
    <dbReference type="NCBI Taxonomy" id="90975"/>
    <lineage>
        <taxon>Bacteria</taxon>
        <taxon>Bacillati</taxon>
        <taxon>Actinomycetota</taxon>
        <taxon>Actinomycetes</taxon>
        <taxon>Streptosporangiales</taxon>
        <taxon>Streptosporangiaceae</taxon>
        <taxon>Acrocarpospora</taxon>
    </lineage>
</organism>
<feature type="region of interest" description="Disordered" evidence="1">
    <location>
        <begin position="54"/>
        <end position="82"/>
    </location>
</feature>
<evidence type="ECO:0000259" key="2">
    <source>
        <dbReference type="SMART" id="SM00943"/>
    </source>
</evidence>
<dbReference type="AlphaFoldDB" id="A0A5M3XG20"/>
<evidence type="ECO:0000313" key="4">
    <source>
        <dbReference type="Proteomes" id="UP000377595"/>
    </source>
</evidence>
<accession>A0A5M3XG20</accession>
<feature type="region of interest" description="Disordered" evidence="1">
    <location>
        <begin position="1"/>
        <end position="32"/>
    </location>
</feature>
<sequence length="755" mass="81758">MIENESRPTAKKGGSRNNVHVQGTSGRSVTASQPYGAHALDYFDAGWFPLPLPAGEKNPPPWGRTGRPSLGNEPDRDALESERSAHAGWNIGVRMPSGVIGLDVDAYDGKPGAQTLADLVAELGELPGTAVSTSRDDSVSGIRFFRVPAGTEFIGSEPGIEIIQPHHRYAVVWPSVHPSGGIYRWSCGSVPKVSELPELPAAWVERLRAESRDRTEAQDVSVSQAEAFVNELPEGEPCRRIRRVLDDALEDLRSGGSRHDAVLKGSMSIMNLANFGHVGGRTALAELNARFKDATAGEDREDEWKRILIGAVSKQDPVLVERSCCTPDAPDAPEFWSARPVLAHVHQFARARRAAPWAVLGAVLAHAVAAVPPTVVLPPLTGSVGSLNIFTALTGPSGAGKGAAIGVARDAVRIIEPDVFSDDDSRPDVFMTKLGTGQGITRAFMELTPVDPEKPSGPKRWTQVRDRALFTNSEIDNITAHANQTAATLMSELRSAFSGEMLGQLYAANDKNVQVPGHAYRLCLIVGVQPVKAKALFDDATGGTPQRFLWFPVRDPDRPDAPPACPEPWTWRLPDLPGDRVVIDVCEVARLEIDADFLARQDADDSDDLDAHAMFTRLKIAAAFGLLEGRLEVNEEDWELASAVMDASTRTRKGIVAALRSETAQQSAAKRKEAVQTAVEVETATEELKIEKAEKRALTVLRKRGGWFAAGKLAAEAGSAYREHLKTALDRLIDQGEVESQESDNTVKFRILEES</sequence>
<dbReference type="CDD" id="cd04859">
    <property type="entry name" value="Prim_Pol"/>
    <property type="match status" value="1"/>
</dbReference>
<dbReference type="Proteomes" id="UP000377595">
    <property type="component" value="Unassembled WGS sequence"/>
</dbReference>
<feature type="compositionally biased region" description="Polar residues" evidence="1">
    <location>
        <begin position="15"/>
        <end position="32"/>
    </location>
</feature>
<evidence type="ECO:0000256" key="1">
    <source>
        <dbReference type="SAM" id="MobiDB-lite"/>
    </source>
</evidence>
<comment type="caution">
    <text evidence="3">The sequence shown here is derived from an EMBL/GenBank/DDBJ whole genome shotgun (WGS) entry which is preliminary data.</text>
</comment>
<dbReference type="Pfam" id="PF09250">
    <property type="entry name" value="Prim-Pol"/>
    <property type="match status" value="1"/>
</dbReference>